<reference evidence="2" key="2">
    <citation type="submission" date="2025-09" db="UniProtKB">
        <authorList>
            <consortium name="Ensembl"/>
        </authorList>
    </citation>
    <scope>IDENTIFICATION</scope>
</reference>
<protein>
    <recommendedName>
        <fullName evidence="1">PDZ domain-containing protein</fullName>
    </recommendedName>
</protein>
<reference evidence="2" key="1">
    <citation type="submission" date="2025-08" db="UniProtKB">
        <authorList>
            <consortium name="Ensembl"/>
        </authorList>
    </citation>
    <scope>IDENTIFICATION</scope>
</reference>
<dbReference type="InterPro" id="IPR051342">
    <property type="entry name" value="PDZ_scaffold"/>
</dbReference>
<dbReference type="GO" id="GO:0120192">
    <property type="term" value="P:tight junction assembly"/>
    <property type="evidence" value="ECO:0007669"/>
    <property type="project" value="TreeGrafter"/>
</dbReference>
<dbReference type="Ensembl" id="ENSMALT00000029671.1">
    <property type="protein sequence ID" value="ENSMALP00000029148.1"/>
    <property type="gene ID" value="ENSMALG00000020094.1"/>
</dbReference>
<dbReference type="SUPFAM" id="SSF50156">
    <property type="entry name" value="PDZ domain-like"/>
    <property type="match status" value="1"/>
</dbReference>
<sequence>CMCVCTYTHTSTQNHGKDRQGLGLSLAGNRDRSRLSIFVVVRGGVAELDGRLMQGDQILSVNGDDTRHASQETVAAILKNSYGNISLQVTRAFSTLGSEPQVGSPDMHTGSKEISGVLILVWI</sequence>
<dbReference type="GO" id="GO:0005886">
    <property type="term" value="C:plasma membrane"/>
    <property type="evidence" value="ECO:0007669"/>
    <property type="project" value="TreeGrafter"/>
</dbReference>
<dbReference type="SMART" id="SM00228">
    <property type="entry name" value="PDZ"/>
    <property type="match status" value="1"/>
</dbReference>
<dbReference type="AlphaFoldDB" id="A0A3Q3KIG6"/>
<accession>A0A3Q3KIG6</accession>
<evidence type="ECO:0000313" key="2">
    <source>
        <dbReference type="Ensembl" id="ENSMALP00000029148.1"/>
    </source>
</evidence>
<dbReference type="GO" id="GO:0005737">
    <property type="term" value="C:cytoplasm"/>
    <property type="evidence" value="ECO:0007669"/>
    <property type="project" value="TreeGrafter"/>
</dbReference>
<dbReference type="InterPro" id="IPR001478">
    <property type="entry name" value="PDZ"/>
</dbReference>
<proteinExistence type="predicted"/>
<keyword evidence="3" id="KW-1185">Reference proteome</keyword>
<dbReference type="InterPro" id="IPR036034">
    <property type="entry name" value="PDZ_sf"/>
</dbReference>
<evidence type="ECO:0000259" key="1">
    <source>
        <dbReference type="PROSITE" id="PS50106"/>
    </source>
</evidence>
<dbReference type="Gene3D" id="2.30.42.10">
    <property type="match status" value="1"/>
</dbReference>
<evidence type="ECO:0000313" key="3">
    <source>
        <dbReference type="Proteomes" id="UP000261600"/>
    </source>
</evidence>
<dbReference type="PROSITE" id="PS50106">
    <property type="entry name" value="PDZ"/>
    <property type="match status" value="1"/>
</dbReference>
<name>A0A3Q3KIG6_MONAL</name>
<feature type="domain" description="PDZ" evidence="1">
    <location>
        <begin position="17"/>
        <end position="93"/>
    </location>
</feature>
<dbReference type="Pfam" id="PF00595">
    <property type="entry name" value="PDZ"/>
    <property type="match status" value="1"/>
</dbReference>
<organism evidence="2 3">
    <name type="scientific">Monopterus albus</name>
    <name type="common">Swamp eel</name>
    <dbReference type="NCBI Taxonomy" id="43700"/>
    <lineage>
        <taxon>Eukaryota</taxon>
        <taxon>Metazoa</taxon>
        <taxon>Chordata</taxon>
        <taxon>Craniata</taxon>
        <taxon>Vertebrata</taxon>
        <taxon>Euteleostomi</taxon>
        <taxon>Actinopterygii</taxon>
        <taxon>Neopterygii</taxon>
        <taxon>Teleostei</taxon>
        <taxon>Neoteleostei</taxon>
        <taxon>Acanthomorphata</taxon>
        <taxon>Anabantaria</taxon>
        <taxon>Synbranchiformes</taxon>
        <taxon>Synbranchidae</taxon>
        <taxon>Monopterus</taxon>
    </lineage>
</organism>
<dbReference type="PANTHER" id="PTHR19964:SF92">
    <property type="entry name" value="PATJ HOMOLOG"/>
    <property type="match status" value="1"/>
</dbReference>
<dbReference type="Proteomes" id="UP000261600">
    <property type="component" value="Unplaced"/>
</dbReference>
<dbReference type="GO" id="GO:0045177">
    <property type="term" value="C:apical part of cell"/>
    <property type="evidence" value="ECO:0007669"/>
    <property type="project" value="TreeGrafter"/>
</dbReference>
<dbReference type="GO" id="GO:0005923">
    <property type="term" value="C:bicellular tight junction"/>
    <property type="evidence" value="ECO:0007669"/>
    <property type="project" value="TreeGrafter"/>
</dbReference>
<dbReference type="PANTHER" id="PTHR19964">
    <property type="entry name" value="MULTIPLE PDZ DOMAIN PROTEIN"/>
    <property type="match status" value="1"/>
</dbReference>